<protein>
    <recommendedName>
        <fullName evidence="1">DUF6896 domain-containing protein</fullName>
    </recommendedName>
</protein>
<dbReference type="OrthoDB" id="3371683at2"/>
<dbReference type="InterPro" id="IPR054191">
    <property type="entry name" value="DUF6896"/>
</dbReference>
<dbReference type="EMBL" id="VFWZ01000002">
    <property type="protein sequence ID" value="TPN86845.1"/>
    <property type="molecule type" value="Genomic_DNA"/>
</dbReference>
<proteinExistence type="predicted"/>
<evidence type="ECO:0000313" key="2">
    <source>
        <dbReference type="EMBL" id="TPN86845.1"/>
    </source>
</evidence>
<organism evidence="2 3">
    <name type="scientific">Aquimarina algicola</name>
    <dbReference type="NCBI Taxonomy" id="2589995"/>
    <lineage>
        <taxon>Bacteria</taxon>
        <taxon>Pseudomonadati</taxon>
        <taxon>Bacteroidota</taxon>
        <taxon>Flavobacteriia</taxon>
        <taxon>Flavobacteriales</taxon>
        <taxon>Flavobacteriaceae</taxon>
        <taxon>Aquimarina</taxon>
    </lineage>
</organism>
<name>A0A504JEI4_9FLAO</name>
<comment type="caution">
    <text evidence="2">The sequence shown here is derived from an EMBL/GenBank/DDBJ whole genome shotgun (WGS) entry which is preliminary data.</text>
</comment>
<reference evidence="2 3" key="1">
    <citation type="submission" date="2019-06" db="EMBL/GenBank/DDBJ databases">
        <authorList>
            <person name="Meng X."/>
        </authorList>
    </citation>
    <scope>NUCLEOTIDE SEQUENCE [LARGE SCALE GENOMIC DNA]</scope>
    <source>
        <strain evidence="2 3">M625</strain>
    </source>
</reference>
<keyword evidence="3" id="KW-1185">Reference proteome</keyword>
<sequence>MKELKKIFCSRTREIPSLETIKEELSRNDRIRIDYNSKFNFLFIRNLKRQIRNIEDLLNVEIQKGEFKDLKFYNLYNLFSENEVKKISERLEEAIKSYRLISERLIKRFEEKYNYSFTDTNKSFAKIKGQIEQDKNQLSENWSYRFHGGDICFSNSKSGQIVDINLKYNGFYGVIDLWFFQYFMQTTNEFKSISSIYIDNTPKLIQTLDYLKEKGKVKLVKSEFDFLDSEKLIWNENSK</sequence>
<dbReference type="RefSeq" id="WP_140590380.1">
    <property type="nucleotide sequence ID" value="NZ_VFWZ01000002.1"/>
</dbReference>
<dbReference type="Proteomes" id="UP000315540">
    <property type="component" value="Unassembled WGS sequence"/>
</dbReference>
<dbReference type="Pfam" id="PF21837">
    <property type="entry name" value="DUF6896"/>
    <property type="match status" value="1"/>
</dbReference>
<dbReference type="AlphaFoldDB" id="A0A504JEI4"/>
<evidence type="ECO:0000259" key="1">
    <source>
        <dbReference type="Pfam" id="PF21837"/>
    </source>
</evidence>
<feature type="domain" description="DUF6896" evidence="1">
    <location>
        <begin position="91"/>
        <end position="220"/>
    </location>
</feature>
<accession>A0A504JEI4</accession>
<evidence type="ECO:0000313" key="3">
    <source>
        <dbReference type="Proteomes" id="UP000315540"/>
    </source>
</evidence>
<gene>
    <name evidence="2" type="ORF">FHK87_04380</name>
</gene>